<dbReference type="Proteomes" id="UP000195573">
    <property type="component" value="Chromosome"/>
</dbReference>
<dbReference type="Gene3D" id="1.10.287.130">
    <property type="match status" value="1"/>
</dbReference>
<proteinExistence type="predicted"/>
<evidence type="ECO:0000313" key="19">
    <source>
        <dbReference type="Proteomes" id="UP000323393"/>
    </source>
</evidence>
<dbReference type="InterPro" id="IPR011620">
    <property type="entry name" value="Sig_transdc_His_kinase_LytS_TM"/>
</dbReference>
<evidence type="ECO:0000256" key="12">
    <source>
        <dbReference type="ARBA" id="ARBA00023012"/>
    </source>
</evidence>
<evidence type="ECO:0000256" key="11">
    <source>
        <dbReference type="ARBA" id="ARBA00022989"/>
    </source>
</evidence>
<evidence type="ECO:0000256" key="14">
    <source>
        <dbReference type="SAM" id="Phobius"/>
    </source>
</evidence>
<dbReference type="InterPro" id="IPR003661">
    <property type="entry name" value="HisK_dim/P_dom"/>
</dbReference>
<dbReference type="GeneID" id="96737619"/>
<feature type="transmembrane region" description="Helical" evidence="14">
    <location>
        <begin position="35"/>
        <end position="56"/>
    </location>
</feature>
<evidence type="ECO:0000313" key="18">
    <source>
        <dbReference type="Proteomes" id="UP000195573"/>
    </source>
</evidence>
<evidence type="ECO:0000256" key="6">
    <source>
        <dbReference type="ARBA" id="ARBA00022679"/>
    </source>
</evidence>
<evidence type="ECO:0000256" key="5">
    <source>
        <dbReference type="ARBA" id="ARBA00022553"/>
    </source>
</evidence>
<feature type="transmembrane region" description="Helical" evidence="14">
    <location>
        <begin position="163"/>
        <end position="188"/>
    </location>
</feature>
<dbReference type="Gene3D" id="3.30.565.10">
    <property type="entry name" value="Histidine kinase-like ATPase, C-terminal domain"/>
    <property type="match status" value="1"/>
</dbReference>
<dbReference type="SMART" id="SM00387">
    <property type="entry name" value="HATPase_c"/>
    <property type="match status" value="1"/>
</dbReference>
<evidence type="ECO:0000313" key="17">
    <source>
        <dbReference type="EMBL" id="TYS58656.1"/>
    </source>
</evidence>
<keyword evidence="12" id="KW-0902">Two-component regulatory system</keyword>
<feature type="transmembrane region" description="Helical" evidence="14">
    <location>
        <begin position="128"/>
        <end position="151"/>
    </location>
</feature>
<dbReference type="InterPro" id="IPR003594">
    <property type="entry name" value="HATPase_dom"/>
</dbReference>
<dbReference type="EMBL" id="CP020880">
    <property type="protein sequence ID" value="ART75284.1"/>
    <property type="molecule type" value="Genomic_DNA"/>
</dbReference>
<dbReference type="Pfam" id="PF07694">
    <property type="entry name" value="5TM-5TMR_LYT"/>
    <property type="match status" value="1"/>
</dbReference>
<dbReference type="InterPro" id="IPR036890">
    <property type="entry name" value="HATPase_C_sf"/>
</dbReference>
<dbReference type="EC" id="2.7.13.3" evidence="3"/>
<name>A0A1Y0CJM4_9BACI</name>
<dbReference type="SMART" id="SM00388">
    <property type="entry name" value="HisKA"/>
    <property type="match status" value="1"/>
</dbReference>
<evidence type="ECO:0000259" key="15">
    <source>
        <dbReference type="PROSITE" id="PS50109"/>
    </source>
</evidence>
<evidence type="ECO:0000256" key="7">
    <source>
        <dbReference type="ARBA" id="ARBA00022692"/>
    </source>
</evidence>
<evidence type="ECO:0000256" key="4">
    <source>
        <dbReference type="ARBA" id="ARBA00022475"/>
    </source>
</evidence>
<accession>A0A1Y0CJM4</accession>
<dbReference type="Pfam" id="PF00512">
    <property type="entry name" value="HisKA"/>
    <property type="match status" value="1"/>
</dbReference>
<gene>
    <name evidence="16" type="ORF">B4U37_04150</name>
    <name evidence="17" type="ORF">FZC74_12715</name>
</gene>
<dbReference type="KEGG" id="bhk:B4U37_04150"/>
<keyword evidence="4" id="KW-1003">Cell membrane</keyword>
<evidence type="ECO:0000313" key="16">
    <source>
        <dbReference type="EMBL" id="ART75284.1"/>
    </source>
</evidence>
<organism evidence="17 19">
    <name type="scientific">Sutcliffiella horikoshii</name>
    <dbReference type="NCBI Taxonomy" id="79883"/>
    <lineage>
        <taxon>Bacteria</taxon>
        <taxon>Bacillati</taxon>
        <taxon>Bacillota</taxon>
        <taxon>Bacilli</taxon>
        <taxon>Bacillales</taxon>
        <taxon>Bacillaceae</taxon>
        <taxon>Sutcliffiella</taxon>
    </lineage>
</organism>
<dbReference type="SUPFAM" id="SSF47384">
    <property type="entry name" value="Homodimeric domain of signal transducing histidine kinase"/>
    <property type="match status" value="1"/>
</dbReference>
<dbReference type="GO" id="GO:0071555">
    <property type="term" value="P:cell wall organization"/>
    <property type="evidence" value="ECO:0007669"/>
    <property type="project" value="InterPro"/>
</dbReference>
<dbReference type="InterPro" id="IPR005467">
    <property type="entry name" value="His_kinase_dom"/>
</dbReference>
<dbReference type="SUPFAM" id="SSF55874">
    <property type="entry name" value="ATPase domain of HSP90 chaperone/DNA topoisomerase II/histidine kinase"/>
    <property type="match status" value="1"/>
</dbReference>
<dbReference type="CDD" id="cd00082">
    <property type="entry name" value="HisKA"/>
    <property type="match status" value="1"/>
</dbReference>
<feature type="transmembrane region" description="Helical" evidence="14">
    <location>
        <begin position="63"/>
        <end position="86"/>
    </location>
</feature>
<keyword evidence="9 17" id="KW-0418">Kinase</keyword>
<evidence type="ECO:0000256" key="13">
    <source>
        <dbReference type="ARBA" id="ARBA00023136"/>
    </source>
</evidence>
<keyword evidence="18" id="KW-1185">Reference proteome</keyword>
<dbReference type="Pfam" id="PF02518">
    <property type="entry name" value="HATPase_c"/>
    <property type="match status" value="1"/>
</dbReference>
<evidence type="ECO:0000256" key="3">
    <source>
        <dbReference type="ARBA" id="ARBA00012438"/>
    </source>
</evidence>
<reference evidence="16 18" key="1">
    <citation type="submission" date="2017-04" db="EMBL/GenBank/DDBJ databases">
        <title>Complete Genome Sequence of the Bacillus horikoshii 20a strain from Cuatro Cienegas, Coahuila, Mexico.</title>
        <authorList>
            <person name="Zarza E."/>
            <person name="Alcaraz L.D."/>
            <person name="Aguilar-Salinas B."/>
            <person name="Islas A."/>
            <person name="Olmedo-Alvarez G."/>
        </authorList>
    </citation>
    <scope>NUCLEOTIDE SEQUENCE [LARGE SCALE GENOMIC DNA]</scope>
    <source>
        <strain evidence="16 18">20a</strain>
    </source>
</reference>
<evidence type="ECO:0000256" key="8">
    <source>
        <dbReference type="ARBA" id="ARBA00022741"/>
    </source>
</evidence>
<keyword evidence="11 14" id="KW-1133">Transmembrane helix</keyword>
<evidence type="ECO:0000256" key="9">
    <source>
        <dbReference type="ARBA" id="ARBA00022777"/>
    </source>
</evidence>
<dbReference type="InterPro" id="IPR004358">
    <property type="entry name" value="Sig_transdc_His_kin-like_C"/>
</dbReference>
<dbReference type="InterPro" id="IPR036097">
    <property type="entry name" value="HisK_dim/P_sf"/>
</dbReference>
<comment type="subcellular location">
    <subcellularLocation>
        <location evidence="2">Cell membrane</location>
        <topology evidence="2">Multi-pass membrane protein</topology>
    </subcellularLocation>
</comment>
<keyword evidence="7 14" id="KW-0812">Transmembrane</keyword>
<dbReference type="GO" id="GO:0000155">
    <property type="term" value="F:phosphorelay sensor kinase activity"/>
    <property type="evidence" value="ECO:0007669"/>
    <property type="project" value="InterPro"/>
</dbReference>
<dbReference type="PANTHER" id="PTHR43065">
    <property type="entry name" value="SENSOR HISTIDINE KINASE"/>
    <property type="match status" value="1"/>
</dbReference>
<feature type="domain" description="Histidine kinase" evidence="15">
    <location>
        <begin position="212"/>
        <end position="416"/>
    </location>
</feature>
<dbReference type="Proteomes" id="UP000323393">
    <property type="component" value="Unassembled WGS sequence"/>
</dbReference>
<dbReference type="PROSITE" id="PS50109">
    <property type="entry name" value="HIS_KIN"/>
    <property type="match status" value="1"/>
</dbReference>
<keyword evidence="13 14" id="KW-0472">Membrane</keyword>
<keyword evidence="8" id="KW-0547">Nucleotide-binding</keyword>
<dbReference type="PANTHER" id="PTHR43065:SF46">
    <property type="entry name" value="C4-DICARBOXYLATE TRANSPORT SENSOR PROTEIN DCTB"/>
    <property type="match status" value="1"/>
</dbReference>
<feature type="transmembrane region" description="Helical" evidence="14">
    <location>
        <begin position="98"/>
        <end position="116"/>
    </location>
</feature>
<keyword evidence="5" id="KW-0597">Phosphoprotein</keyword>
<dbReference type="PRINTS" id="PR00344">
    <property type="entry name" value="BCTRLSENSOR"/>
</dbReference>
<evidence type="ECO:0000256" key="1">
    <source>
        <dbReference type="ARBA" id="ARBA00000085"/>
    </source>
</evidence>
<comment type="catalytic activity">
    <reaction evidence="1">
        <text>ATP + protein L-histidine = ADP + protein N-phospho-L-histidine.</text>
        <dbReference type="EC" id="2.7.13.3"/>
    </reaction>
</comment>
<reference evidence="17 19" key="2">
    <citation type="submission" date="2019-08" db="EMBL/GenBank/DDBJ databases">
        <title>Bacillus genomes from the desert of Cuatro Cienegas, Coahuila.</title>
        <authorList>
            <person name="Olmedo-Alvarez G."/>
        </authorList>
    </citation>
    <scope>NUCLEOTIDE SEQUENCE [LARGE SCALE GENOMIC DNA]</scope>
    <source>
        <strain evidence="17 19">CH88_3T</strain>
    </source>
</reference>
<dbReference type="RefSeq" id="WP_088017210.1">
    <property type="nucleotide sequence ID" value="NZ_CP020880.1"/>
</dbReference>
<keyword evidence="10" id="KW-0067">ATP-binding</keyword>
<evidence type="ECO:0000256" key="10">
    <source>
        <dbReference type="ARBA" id="ARBA00022840"/>
    </source>
</evidence>
<dbReference type="GO" id="GO:0005886">
    <property type="term" value="C:plasma membrane"/>
    <property type="evidence" value="ECO:0007669"/>
    <property type="project" value="UniProtKB-SubCell"/>
</dbReference>
<feature type="transmembrane region" description="Helical" evidence="14">
    <location>
        <begin position="7"/>
        <end position="23"/>
    </location>
</feature>
<protein>
    <recommendedName>
        <fullName evidence="3">histidine kinase</fullName>
        <ecNumber evidence="3">2.7.13.3</ecNumber>
    </recommendedName>
</protein>
<evidence type="ECO:0000256" key="2">
    <source>
        <dbReference type="ARBA" id="ARBA00004651"/>
    </source>
</evidence>
<dbReference type="GO" id="GO:0005524">
    <property type="term" value="F:ATP binding"/>
    <property type="evidence" value="ECO:0007669"/>
    <property type="project" value="UniProtKB-KW"/>
</dbReference>
<sequence length="428" mass="47531">MLAEKLLLHVLIILAPVLIYYVVSENKRFGQSPYFIGILQGLSASLCLLFAFYDYGLYWDLRYIPLVLAILYGGPKAGVIVLAAILGTRTYLGGDALAFGYVSGLVAAAIPFLMLKRFNKIQIKKKRIGFAVLVGLWPNFVMLAILIAYLFSSAAANEGPNLLLYILLFGLIQVVGVGFASTLHEAVLERELMKQEIRRAEKLNTLGELAASIAHEVRNPLTVVKGFLQLMHREDKGKNYQYIGLILSELARAESIINDYLNFAKPEFKKIEKVDLGELLSDVKMLLNPLAVKEGIHLESYLEKNVVMETDKNQFKQALVNILKNAIEATPQDGRVYIKLFSNTSGIQILIKDTGKGMTKEQVSRIGTLFYTTKDKGTGLGTTVSMRIIDTMNGKVVYSSELGKGTEVKISFPPVRQEEQVREESIVG</sequence>
<keyword evidence="6" id="KW-0808">Transferase</keyword>
<dbReference type="EMBL" id="VTEU01000004">
    <property type="protein sequence ID" value="TYS58656.1"/>
    <property type="molecule type" value="Genomic_DNA"/>
</dbReference>
<dbReference type="AlphaFoldDB" id="A0A1Y0CJM4"/>